<protein>
    <submittedName>
        <fullName evidence="1">Cation transporter</fullName>
    </submittedName>
</protein>
<dbReference type="InterPro" id="IPR036163">
    <property type="entry name" value="HMA_dom_sf"/>
</dbReference>
<dbReference type="Proteomes" id="UP000253437">
    <property type="component" value="Unassembled WGS sequence"/>
</dbReference>
<comment type="caution">
    <text evidence="1">The sequence shown here is derived from an EMBL/GenBank/DDBJ whole genome shotgun (WGS) entry which is preliminary data.</text>
</comment>
<dbReference type="EMBL" id="QOUW02000014">
    <property type="protein sequence ID" value="RIW16535.1"/>
    <property type="molecule type" value="Genomic_DNA"/>
</dbReference>
<dbReference type="Pfam" id="PF19991">
    <property type="entry name" value="HMA_2"/>
    <property type="match status" value="1"/>
</dbReference>
<dbReference type="GO" id="GO:0046872">
    <property type="term" value="F:metal ion binding"/>
    <property type="evidence" value="ECO:0007669"/>
    <property type="project" value="InterPro"/>
</dbReference>
<gene>
    <name evidence="1" type="ORF">DS957_006420</name>
</gene>
<sequence length="110" mass="12394">MKQYVDQALKLRKWVSIGHHIPGRVRLKYKLGIVAHLASFRSDDIEKAISSIPAFKNYKLNNATGSIVIEYDPTTVNPKAIDALFSESKEVAERAYYAIAEQLDLDGERS</sequence>
<dbReference type="Gene3D" id="3.30.70.100">
    <property type="match status" value="1"/>
</dbReference>
<name>A0A8B3DIT0_VIBHA</name>
<evidence type="ECO:0000313" key="1">
    <source>
        <dbReference type="EMBL" id="RIW16535.1"/>
    </source>
</evidence>
<dbReference type="RefSeq" id="WP_114091974.1">
    <property type="nucleotide sequence ID" value="NZ_QOUW02000014.1"/>
</dbReference>
<proteinExistence type="predicted"/>
<organism evidence="1 2">
    <name type="scientific">Vibrio harveyi</name>
    <name type="common">Beneckea harveyi</name>
    <dbReference type="NCBI Taxonomy" id="669"/>
    <lineage>
        <taxon>Bacteria</taxon>
        <taxon>Pseudomonadati</taxon>
        <taxon>Pseudomonadota</taxon>
        <taxon>Gammaproteobacteria</taxon>
        <taxon>Vibrionales</taxon>
        <taxon>Vibrionaceae</taxon>
        <taxon>Vibrio</taxon>
    </lineage>
</organism>
<reference evidence="1 2" key="1">
    <citation type="submission" date="2018-08" db="EMBL/GenBank/DDBJ databases">
        <title>Vibrio harveyi strains pathogenic to white snook Centropomus viridis Lockington (1877) and potential probiotic bacteria.</title>
        <authorList>
            <person name="Soto-Rodriguez S."/>
            <person name="Gomez-Gil B."/>
            <person name="Lozano-Olvera R."/>
        </authorList>
    </citation>
    <scope>NUCLEOTIDE SEQUENCE [LARGE SCALE GENOMIC DNA]</scope>
    <source>
        <strain evidence="1 2">CAIM 1508</strain>
    </source>
</reference>
<accession>A0A8B3DIT0</accession>
<dbReference type="AlphaFoldDB" id="A0A8B3DIT0"/>
<evidence type="ECO:0000313" key="2">
    <source>
        <dbReference type="Proteomes" id="UP000253437"/>
    </source>
</evidence>
<dbReference type="SUPFAM" id="SSF55008">
    <property type="entry name" value="HMA, heavy metal-associated domain"/>
    <property type="match status" value="1"/>
</dbReference>